<dbReference type="CDD" id="cd14014">
    <property type="entry name" value="STKc_PknB_like"/>
    <property type="match status" value="1"/>
</dbReference>
<feature type="region of interest" description="Disordered" evidence="5">
    <location>
        <begin position="282"/>
        <end position="361"/>
    </location>
</feature>
<evidence type="ECO:0000313" key="9">
    <source>
        <dbReference type="Proteomes" id="UP000428325"/>
    </source>
</evidence>
<keyword evidence="6" id="KW-1133">Transmembrane helix</keyword>
<protein>
    <recommendedName>
        <fullName evidence="7">Protein kinase domain-containing protein</fullName>
    </recommendedName>
</protein>
<dbReference type="InterPro" id="IPR000719">
    <property type="entry name" value="Prot_kinase_dom"/>
</dbReference>
<evidence type="ECO:0000313" key="8">
    <source>
        <dbReference type="EMBL" id="QGX94464.1"/>
    </source>
</evidence>
<dbReference type="PANTHER" id="PTHR43289">
    <property type="entry name" value="MITOGEN-ACTIVATED PROTEIN KINASE KINASE KINASE 20-RELATED"/>
    <property type="match status" value="1"/>
</dbReference>
<dbReference type="EMBL" id="CP034345">
    <property type="protein sequence ID" value="QGX94464.1"/>
    <property type="molecule type" value="Genomic_DNA"/>
</dbReference>
<evidence type="ECO:0000256" key="6">
    <source>
        <dbReference type="SAM" id="Phobius"/>
    </source>
</evidence>
<reference evidence="8 9" key="1">
    <citation type="submission" date="2018-12" db="EMBL/GenBank/DDBJ databases">
        <title>Complete genome sequence of Haloplanus rallus MBLA0036.</title>
        <authorList>
            <person name="Nam Y.-d."/>
            <person name="Kang J."/>
            <person name="Chung W.-H."/>
            <person name="Park Y.S."/>
        </authorList>
    </citation>
    <scope>NUCLEOTIDE SEQUENCE [LARGE SCALE GENOMIC DNA]</scope>
    <source>
        <strain evidence="8 9">MBLA0036</strain>
    </source>
</reference>
<keyword evidence="6" id="KW-0812">Transmembrane</keyword>
<feature type="compositionally biased region" description="Low complexity" evidence="5">
    <location>
        <begin position="326"/>
        <end position="338"/>
    </location>
</feature>
<dbReference type="PROSITE" id="PS00107">
    <property type="entry name" value="PROTEIN_KINASE_ATP"/>
    <property type="match status" value="1"/>
</dbReference>
<gene>
    <name evidence="8" type="ORF">EI982_06520</name>
</gene>
<feature type="domain" description="Protein kinase" evidence="7">
    <location>
        <begin position="19"/>
        <end position="282"/>
    </location>
</feature>
<evidence type="ECO:0000256" key="4">
    <source>
        <dbReference type="ARBA" id="ARBA00022840"/>
    </source>
</evidence>
<feature type="transmembrane region" description="Helical" evidence="6">
    <location>
        <begin position="502"/>
        <end position="524"/>
    </location>
</feature>
<evidence type="ECO:0000256" key="2">
    <source>
        <dbReference type="ARBA" id="ARBA00022741"/>
    </source>
</evidence>
<evidence type="ECO:0000256" key="3">
    <source>
        <dbReference type="ARBA" id="ARBA00022777"/>
    </source>
</evidence>
<dbReference type="GO" id="GO:0004674">
    <property type="term" value="F:protein serine/threonine kinase activity"/>
    <property type="evidence" value="ECO:0007669"/>
    <property type="project" value="TreeGrafter"/>
</dbReference>
<dbReference type="PROSITE" id="PS00108">
    <property type="entry name" value="PROTEIN_KINASE_ST"/>
    <property type="match status" value="1"/>
</dbReference>
<dbReference type="InterPro" id="IPR017441">
    <property type="entry name" value="Protein_kinase_ATP_BS"/>
</dbReference>
<dbReference type="OrthoDB" id="330261at2157"/>
<keyword evidence="2" id="KW-0547">Nucleotide-binding</keyword>
<keyword evidence="6" id="KW-0472">Membrane</keyword>
<feature type="transmembrane region" description="Helical" evidence="6">
    <location>
        <begin position="536"/>
        <end position="555"/>
    </location>
</feature>
<feature type="transmembrane region" description="Helical" evidence="6">
    <location>
        <begin position="561"/>
        <end position="581"/>
    </location>
</feature>
<accession>A0A6B9F7X3</accession>
<organism evidence="8 9">
    <name type="scientific">Haloplanus rallus</name>
    <dbReference type="NCBI Taxonomy" id="1816183"/>
    <lineage>
        <taxon>Archaea</taxon>
        <taxon>Methanobacteriati</taxon>
        <taxon>Methanobacteriota</taxon>
        <taxon>Stenosarchaea group</taxon>
        <taxon>Halobacteria</taxon>
        <taxon>Halobacteriales</taxon>
        <taxon>Haloferacaceae</taxon>
        <taxon>Haloplanus</taxon>
    </lineage>
</organism>
<proteinExistence type="predicted"/>
<dbReference type="GeneID" id="43369169"/>
<sequence>MGSSDPSNTGPRGYAFEDIEVLDRIGAGGTADVYRARIDGVEGDRRIALKTPRLSDYETVEASFFDDFVEEASIWNRLDDHEGIVDVLDWGTEPYPWIAMEYMDAGHLGDRAPDLPLERRVDLFADVCDAVFHAHRHGITHGDLKPENVLLTRSDGELVPKVGDWGLATVLLEHSRSRDGLTMAYSAPEQIDPDTHGRTDDRTDIYQLSAVAYELFTGSTPFDAAGTGELVHRILHDRPTPPSERADVPAPLDDAILTGLERDREDRYETVLYLRDAVEEAMSAGRTTPDGTATDDRSGPADDPDDTEDDAGRSVGGGPATEPDVGTTADATSTTDGRTVTESATSDEGRGPSDPTETGTVTLDAASDDAESGGLIARLHRPVESLATGRGVAASVAFAVHYPRSIDRRTLRNWWAVVLASTLVVPAPLVMGFVLEAIRGAADGRALEFRLGDGAWADHYRRGLVGYALPLGPFLLFAAVAEPGGAAASATTAEGLAATLTLVSWVLLPGLLSTYATGGLSALATQAHWRGYATRHYVGTFAGTLLVGVIAYFVATGLALTIVGIVVAYLYPMVAVGGFLGRRVRPAD</sequence>
<keyword evidence="9" id="KW-1185">Reference proteome</keyword>
<dbReference type="RefSeq" id="WP_157688717.1">
    <property type="nucleotide sequence ID" value="NZ_CP034345.1"/>
</dbReference>
<feature type="transmembrane region" description="Helical" evidence="6">
    <location>
        <begin position="414"/>
        <end position="435"/>
    </location>
</feature>
<dbReference type="SMART" id="SM00220">
    <property type="entry name" value="S_TKc"/>
    <property type="match status" value="1"/>
</dbReference>
<dbReference type="SUPFAM" id="SSF56112">
    <property type="entry name" value="Protein kinase-like (PK-like)"/>
    <property type="match status" value="1"/>
</dbReference>
<keyword evidence="1" id="KW-0808">Transferase</keyword>
<evidence type="ECO:0000259" key="7">
    <source>
        <dbReference type="PROSITE" id="PS50011"/>
    </source>
</evidence>
<dbReference type="Gene3D" id="3.30.200.20">
    <property type="entry name" value="Phosphorylase Kinase, domain 1"/>
    <property type="match status" value="1"/>
</dbReference>
<keyword evidence="3" id="KW-0418">Kinase</keyword>
<dbReference type="GO" id="GO:0005524">
    <property type="term" value="F:ATP binding"/>
    <property type="evidence" value="ECO:0007669"/>
    <property type="project" value="UniProtKB-KW"/>
</dbReference>
<dbReference type="InterPro" id="IPR008271">
    <property type="entry name" value="Ser/Thr_kinase_AS"/>
</dbReference>
<dbReference type="AlphaFoldDB" id="A0A6B9F7X3"/>
<dbReference type="PROSITE" id="PS50011">
    <property type="entry name" value="PROTEIN_KINASE_DOM"/>
    <property type="match status" value="1"/>
</dbReference>
<dbReference type="Gene3D" id="1.10.510.10">
    <property type="entry name" value="Transferase(Phosphotransferase) domain 1"/>
    <property type="match status" value="1"/>
</dbReference>
<dbReference type="PANTHER" id="PTHR43289:SF6">
    <property type="entry name" value="SERINE_THREONINE-PROTEIN KINASE NEKL-3"/>
    <property type="match status" value="1"/>
</dbReference>
<evidence type="ECO:0000256" key="5">
    <source>
        <dbReference type="SAM" id="MobiDB-lite"/>
    </source>
</evidence>
<dbReference type="Proteomes" id="UP000428325">
    <property type="component" value="Chromosome"/>
</dbReference>
<dbReference type="Pfam" id="PF00069">
    <property type="entry name" value="Pkinase"/>
    <property type="match status" value="1"/>
</dbReference>
<dbReference type="InterPro" id="IPR011009">
    <property type="entry name" value="Kinase-like_dom_sf"/>
</dbReference>
<keyword evidence="4" id="KW-0067">ATP-binding</keyword>
<feature type="transmembrane region" description="Helical" evidence="6">
    <location>
        <begin position="464"/>
        <end position="482"/>
    </location>
</feature>
<name>A0A6B9F7X3_9EURY</name>
<dbReference type="KEGG" id="hra:EI982_06520"/>
<evidence type="ECO:0000256" key="1">
    <source>
        <dbReference type="ARBA" id="ARBA00022679"/>
    </source>
</evidence>